<dbReference type="InterPro" id="IPR000198">
    <property type="entry name" value="RhoGAP_dom"/>
</dbReference>
<dbReference type="InParanoid" id="A0A7M7J4D7"/>
<sequence>MGNQHFKRGKDGDDIISRKSLEVVKDVISLLKQHSREEGLFRRSGRQILRQQILQSLKKGEKLQVPNSPDTAKECAAALQLYLAQMKSPVIPTRVQQLLIAENPGITAHTIARDALGIIRQDVMGRHSELLVDLLGLLNHLLLCSPASERTELQAPTLVSTFLPVFFNLASDDVTKWRQVAARLNELVMEAPKHLYKMKNSCATDLELSSETNAFVRLRELSLFYPIVRLVENNRNNYQQFGETRALARAIRRPLVGRLHPVIIRTRA</sequence>
<proteinExistence type="predicted"/>
<dbReference type="Gene3D" id="1.10.555.10">
    <property type="entry name" value="Rho GTPase activation protein"/>
    <property type="match status" value="1"/>
</dbReference>
<dbReference type="PROSITE" id="PS50238">
    <property type="entry name" value="RHOGAP"/>
    <property type="match status" value="1"/>
</dbReference>
<dbReference type="OrthoDB" id="8196131at2759"/>
<protein>
    <recommendedName>
        <fullName evidence="1">Rho-GAP domain-containing protein</fullName>
    </recommendedName>
</protein>
<dbReference type="KEGG" id="nvi:107982069"/>
<dbReference type="AlphaFoldDB" id="A0A7M7J4D7"/>
<dbReference type="RefSeq" id="XP_016844980.1">
    <property type="nucleotide sequence ID" value="XM_016989491.3"/>
</dbReference>
<dbReference type="GO" id="GO:0007165">
    <property type="term" value="P:signal transduction"/>
    <property type="evidence" value="ECO:0007669"/>
    <property type="project" value="InterPro"/>
</dbReference>
<dbReference type="Pfam" id="PF00620">
    <property type="entry name" value="RhoGAP"/>
    <property type="match status" value="1"/>
</dbReference>
<evidence type="ECO:0000313" key="3">
    <source>
        <dbReference type="Proteomes" id="UP000002358"/>
    </source>
</evidence>
<name>A0A7M7J4D7_NASVI</name>
<dbReference type="SMR" id="A0A7M7J4D7"/>
<organism evidence="2 3">
    <name type="scientific">Nasonia vitripennis</name>
    <name type="common">Parasitic wasp</name>
    <dbReference type="NCBI Taxonomy" id="7425"/>
    <lineage>
        <taxon>Eukaryota</taxon>
        <taxon>Metazoa</taxon>
        <taxon>Ecdysozoa</taxon>
        <taxon>Arthropoda</taxon>
        <taxon>Hexapoda</taxon>
        <taxon>Insecta</taxon>
        <taxon>Pterygota</taxon>
        <taxon>Neoptera</taxon>
        <taxon>Endopterygota</taxon>
        <taxon>Hymenoptera</taxon>
        <taxon>Apocrita</taxon>
        <taxon>Proctotrupomorpha</taxon>
        <taxon>Chalcidoidea</taxon>
        <taxon>Pteromalidae</taxon>
        <taxon>Pteromalinae</taxon>
        <taxon>Nasonia</taxon>
    </lineage>
</organism>
<dbReference type="SUPFAM" id="SSF48350">
    <property type="entry name" value="GTPase activation domain, GAP"/>
    <property type="match status" value="1"/>
</dbReference>
<reference evidence="2" key="1">
    <citation type="submission" date="2021-01" db="UniProtKB">
        <authorList>
            <consortium name="EnsemblMetazoa"/>
        </authorList>
    </citation>
    <scope>IDENTIFICATION</scope>
</reference>
<accession>A0A7M7J4D7</accession>
<feature type="domain" description="Rho-GAP" evidence="1">
    <location>
        <begin position="10"/>
        <end position="196"/>
    </location>
</feature>
<dbReference type="Proteomes" id="UP000002358">
    <property type="component" value="Chromosome 5"/>
</dbReference>
<evidence type="ECO:0000259" key="1">
    <source>
        <dbReference type="PROSITE" id="PS50238"/>
    </source>
</evidence>
<evidence type="ECO:0000313" key="2">
    <source>
        <dbReference type="EnsemblMetazoa" id="XP_016844980"/>
    </source>
</evidence>
<dbReference type="EnsemblMetazoa" id="XM_016989491">
    <property type="protein sequence ID" value="XP_016844980"/>
    <property type="gene ID" value="LOC107982069"/>
</dbReference>
<keyword evidence="3" id="KW-1185">Reference proteome</keyword>
<dbReference type="GeneID" id="107982069"/>
<dbReference type="InterPro" id="IPR008936">
    <property type="entry name" value="Rho_GTPase_activation_prot"/>
</dbReference>